<dbReference type="Gene3D" id="1.10.510.10">
    <property type="entry name" value="Transferase(Phosphotransferase) domain 1"/>
    <property type="match status" value="1"/>
</dbReference>
<dbReference type="Pfam" id="PF07714">
    <property type="entry name" value="PK_Tyr_Ser-Thr"/>
    <property type="match status" value="1"/>
</dbReference>
<name>B8MV31_TALSN</name>
<dbReference type="InterPro" id="IPR051681">
    <property type="entry name" value="Ser/Thr_Kinases-Pseudokinases"/>
</dbReference>
<dbReference type="PhylomeDB" id="B8MV31"/>
<keyword evidence="3 8" id="KW-0418">Kinase</keyword>
<dbReference type="RefSeq" id="XP_002488674.1">
    <property type="nucleotide sequence ID" value="XM_002488629.1"/>
</dbReference>
<dbReference type="PANTHER" id="PTHR44329:SF288">
    <property type="entry name" value="MITOGEN-ACTIVATED PROTEIN KINASE KINASE KINASE 20"/>
    <property type="match status" value="1"/>
</dbReference>
<evidence type="ECO:0000256" key="4">
    <source>
        <dbReference type="ARBA" id="ARBA00022840"/>
    </source>
</evidence>
<dbReference type="HOGENOM" id="CLU_000288_31_7_1"/>
<feature type="transmembrane region" description="Helical" evidence="5">
    <location>
        <begin position="289"/>
        <end position="308"/>
    </location>
</feature>
<accession>B8MV31</accession>
<dbReference type="OMA" id="AVMYEVI"/>
<keyword evidence="2" id="KW-0547">Nucleotide-binding</keyword>
<dbReference type="GO" id="GO:0004674">
    <property type="term" value="F:protein serine/threonine kinase activity"/>
    <property type="evidence" value="ECO:0007669"/>
    <property type="project" value="TreeGrafter"/>
</dbReference>
<evidence type="ECO:0000256" key="2">
    <source>
        <dbReference type="ARBA" id="ARBA00022741"/>
    </source>
</evidence>
<feature type="signal peptide" evidence="6">
    <location>
        <begin position="1"/>
        <end position="15"/>
    </location>
</feature>
<dbReference type="OrthoDB" id="1668230at2759"/>
<dbReference type="STRING" id="441959.B8MV31"/>
<evidence type="ECO:0000313" key="8">
    <source>
        <dbReference type="EMBL" id="EED11918.1"/>
    </source>
</evidence>
<keyword evidence="5" id="KW-0472">Membrane</keyword>
<sequence length="312" mass="34785">MLQLFIIIDLKMAASLFMDLDGMPILDSDVIGYGGSGVVVRRGNLAIKMPLRYPGSSEEDVQSNIKVLQHEQEVYRRFNSFTEDLIDRIVPCSRLCTNAIELGFMENGDLRSYLQKHQPSRTVQIAWFRQMARALEQIHGKYVLLCDIASRNILLDSDLSIKICDFSEASILPLGTTMETVNDQGFSVQTDIGLLGAVIYEVIAGQQCKFNLFDGPAASQATFPHRTSLPSTASLWLGHIIEKCWTVGGFQNAHALSQALESADLEQENHSTNKKCTTLLEYFRGETETSIIVLAITFSALIAVTTWVRRQT</sequence>
<gene>
    <name evidence="8" type="ORF">TSTA_110970</name>
</gene>
<evidence type="ECO:0000256" key="5">
    <source>
        <dbReference type="SAM" id="Phobius"/>
    </source>
</evidence>
<evidence type="ECO:0000256" key="3">
    <source>
        <dbReference type="ARBA" id="ARBA00022777"/>
    </source>
</evidence>
<dbReference type="Proteomes" id="UP000001745">
    <property type="component" value="Unassembled WGS sequence"/>
</dbReference>
<dbReference type="PANTHER" id="PTHR44329">
    <property type="entry name" value="SERINE/THREONINE-PROTEIN KINASE TNNI3K-RELATED"/>
    <property type="match status" value="1"/>
</dbReference>
<organism evidence="8 9">
    <name type="scientific">Talaromyces stipitatus (strain ATCC 10500 / CBS 375.48 / QM 6759 / NRRL 1006)</name>
    <name type="common">Penicillium stipitatum</name>
    <dbReference type="NCBI Taxonomy" id="441959"/>
    <lineage>
        <taxon>Eukaryota</taxon>
        <taxon>Fungi</taxon>
        <taxon>Dikarya</taxon>
        <taxon>Ascomycota</taxon>
        <taxon>Pezizomycotina</taxon>
        <taxon>Eurotiomycetes</taxon>
        <taxon>Eurotiomycetidae</taxon>
        <taxon>Eurotiales</taxon>
        <taxon>Trichocomaceae</taxon>
        <taxon>Talaromyces</taxon>
        <taxon>Talaromyces sect. Talaromyces</taxon>
    </lineage>
</organism>
<dbReference type="VEuPathDB" id="FungiDB:TSTA_110970"/>
<dbReference type="AlphaFoldDB" id="B8MV31"/>
<dbReference type="InterPro" id="IPR001245">
    <property type="entry name" value="Ser-Thr/Tyr_kinase_cat_dom"/>
</dbReference>
<keyword evidence="6" id="KW-0732">Signal</keyword>
<dbReference type="eggNOG" id="KOG0192">
    <property type="taxonomic scope" value="Eukaryota"/>
</dbReference>
<evidence type="ECO:0000259" key="7">
    <source>
        <dbReference type="PROSITE" id="PS50011"/>
    </source>
</evidence>
<feature type="domain" description="Protein kinase" evidence="7">
    <location>
        <begin position="25"/>
        <end position="265"/>
    </location>
</feature>
<evidence type="ECO:0000256" key="1">
    <source>
        <dbReference type="ARBA" id="ARBA00022679"/>
    </source>
</evidence>
<evidence type="ECO:0000256" key="6">
    <source>
        <dbReference type="SAM" id="SignalP"/>
    </source>
</evidence>
<dbReference type="InParanoid" id="B8MV31"/>
<dbReference type="EMBL" id="EQ962661">
    <property type="protein sequence ID" value="EED11918.1"/>
    <property type="molecule type" value="Genomic_DNA"/>
</dbReference>
<protein>
    <submittedName>
        <fullName evidence="8">Serine/threonine-protein kinase HT1, putative</fullName>
    </submittedName>
</protein>
<keyword evidence="5" id="KW-0812">Transmembrane</keyword>
<feature type="chain" id="PRO_5012022664" evidence="6">
    <location>
        <begin position="16"/>
        <end position="312"/>
    </location>
</feature>
<dbReference type="GO" id="GO:0005524">
    <property type="term" value="F:ATP binding"/>
    <property type="evidence" value="ECO:0007669"/>
    <property type="project" value="UniProtKB-KW"/>
</dbReference>
<keyword evidence="1" id="KW-0808">Transferase</keyword>
<keyword evidence="9" id="KW-1185">Reference proteome</keyword>
<keyword evidence="4" id="KW-0067">ATP-binding</keyword>
<dbReference type="GeneID" id="8110126"/>
<dbReference type="PROSITE" id="PS50011">
    <property type="entry name" value="PROTEIN_KINASE_DOM"/>
    <property type="match status" value="1"/>
</dbReference>
<proteinExistence type="predicted"/>
<keyword evidence="5" id="KW-1133">Transmembrane helix</keyword>
<dbReference type="InterPro" id="IPR000719">
    <property type="entry name" value="Prot_kinase_dom"/>
</dbReference>
<dbReference type="SUPFAM" id="SSF56112">
    <property type="entry name" value="Protein kinase-like (PK-like)"/>
    <property type="match status" value="1"/>
</dbReference>
<evidence type="ECO:0000313" key="9">
    <source>
        <dbReference type="Proteomes" id="UP000001745"/>
    </source>
</evidence>
<dbReference type="InterPro" id="IPR011009">
    <property type="entry name" value="Kinase-like_dom_sf"/>
</dbReference>
<reference evidence="9" key="1">
    <citation type="journal article" date="2015" name="Genome Announc.">
        <title>Genome sequence of the AIDS-associated pathogen Penicillium marneffei (ATCC18224) and its near taxonomic relative Talaromyces stipitatus (ATCC10500).</title>
        <authorList>
            <person name="Nierman W.C."/>
            <person name="Fedorova-Abrams N.D."/>
            <person name="Andrianopoulos A."/>
        </authorList>
    </citation>
    <scope>NUCLEOTIDE SEQUENCE [LARGE SCALE GENOMIC DNA]</scope>
    <source>
        <strain evidence="9">ATCC 10500 / CBS 375.48 / QM 6759 / NRRL 1006</strain>
    </source>
</reference>